<evidence type="ECO:0000256" key="1">
    <source>
        <dbReference type="ARBA" id="ARBA00004196"/>
    </source>
</evidence>
<dbReference type="InterPro" id="IPR050555">
    <property type="entry name" value="Bact_Solute-Bind_Prot2"/>
</dbReference>
<name>X1JQY9_9ZZZZ</name>
<dbReference type="AlphaFoldDB" id="X1JQY9"/>
<comment type="similarity">
    <text evidence="2">Belongs to the bacterial solute-binding protein 2 family.</text>
</comment>
<dbReference type="PANTHER" id="PTHR30036:SF7">
    <property type="entry name" value="ABC TRANSPORTER PERIPLASMIC-BINDING PROTEIN YPHF"/>
    <property type="match status" value="1"/>
</dbReference>
<accession>X1JQY9</accession>
<dbReference type="EMBL" id="BARU01038362">
    <property type="protein sequence ID" value="GAH83855.1"/>
    <property type="molecule type" value="Genomic_DNA"/>
</dbReference>
<feature type="non-terminal residue" evidence="4">
    <location>
        <position position="156"/>
    </location>
</feature>
<dbReference type="InterPro" id="IPR028082">
    <property type="entry name" value="Peripla_BP_I"/>
</dbReference>
<proteinExistence type="inferred from homology"/>
<protein>
    <recommendedName>
        <fullName evidence="3">Periplasmic binding protein domain-containing protein</fullName>
    </recommendedName>
</protein>
<evidence type="ECO:0000313" key="4">
    <source>
        <dbReference type="EMBL" id="GAH83855.1"/>
    </source>
</evidence>
<comment type="caution">
    <text evidence="4">The sequence shown here is derived from an EMBL/GenBank/DDBJ whole genome shotgun (WGS) entry which is preliminary data.</text>
</comment>
<dbReference type="GO" id="GO:0030288">
    <property type="term" value="C:outer membrane-bounded periplasmic space"/>
    <property type="evidence" value="ECO:0007669"/>
    <property type="project" value="TreeGrafter"/>
</dbReference>
<reference evidence="4" key="1">
    <citation type="journal article" date="2014" name="Front. Microbiol.">
        <title>High frequency of phylogenetically diverse reductive dehalogenase-homologous genes in deep subseafloor sedimentary metagenomes.</title>
        <authorList>
            <person name="Kawai M."/>
            <person name="Futagami T."/>
            <person name="Toyoda A."/>
            <person name="Takaki Y."/>
            <person name="Nishi S."/>
            <person name="Hori S."/>
            <person name="Arai W."/>
            <person name="Tsubouchi T."/>
            <person name="Morono Y."/>
            <person name="Uchiyama I."/>
            <person name="Ito T."/>
            <person name="Fujiyama A."/>
            <person name="Inagaki F."/>
            <person name="Takami H."/>
        </authorList>
    </citation>
    <scope>NUCLEOTIDE SEQUENCE</scope>
    <source>
        <strain evidence="4">Expedition CK06-06</strain>
    </source>
</reference>
<dbReference type="InterPro" id="IPR025997">
    <property type="entry name" value="SBP_2_dom"/>
</dbReference>
<dbReference type="Gene3D" id="3.40.50.2300">
    <property type="match status" value="1"/>
</dbReference>
<dbReference type="SUPFAM" id="SSF53822">
    <property type="entry name" value="Periplasmic binding protein-like I"/>
    <property type="match status" value="1"/>
</dbReference>
<evidence type="ECO:0000259" key="3">
    <source>
        <dbReference type="Pfam" id="PF13407"/>
    </source>
</evidence>
<feature type="domain" description="Periplasmic binding protein" evidence="3">
    <location>
        <begin position="72"/>
        <end position="156"/>
    </location>
</feature>
<gene>
    <name evidence="4" type="ORF">S03H2_59645</name>
</gene>
<comment type="subcellular location">
    <subcellularLocation>
        <location evidence="1">Cell envelope</location>
    </subcellularLocation>
</comment>
<evidence type="ECO:0000256" key="2">
    <source>
        <dbReference type="ARBA" id="ARBA00007639"/>
    </source>
</evidence>
<dbReference type="Pfam" id="PF13407">
    <property type="entry name" value="Peripla_BP_4"/>
    <property type="match status" value="1"/>
</dbReference>
<sequence length="156" mass="16859">MIKIISKLMLNPIFLKKGSESNMRKNIIILLAVIFAVSLSVTSAACKIEPVVEEPVVEEPAVEEPEELVIRVVYHNTGIVFAQLIKAGVDAAAEELGIDAEMTGPVEPDVEEQVRIIEDLITLQVDGLAISNVSAEALNPIIKEALDAEIPTVSFN</sequence>
<dbReference type="GO" id="GO:0030246">
    <property type="term" value="F:carbohydrate binding"/>
    <property type="evidence" value="ECO:0007669"/>
    <property type="project" value="TreeGrafter"/>
</dbReference>
<organism evidence="4">
    <name type="scientific">marine sediment metagenome</name>
    <dbReference type="NCBI Taxonomy" id="412755"/>
    <lineage>
        <taxon>unclassified sequences</taxon>
        <taxon>metagenomes</taxon>
        <taxon>ecological metagenomes</taxon>
    </lineage>
</organism>
<dbReference type="PANTHER" id="PTHR30036">
    <property type="entry name" value="D-XYLOSE-BINDING PERIPLASMIC PROTEIN"/>
    <property type="match status" value="1"/>
</dbReference>